<evidence type="ECO:0000259" key="8">
    <source>
        <dbReference type="PROSITE" id="PS51007"/>
    </source>
</evidence>
<dbReference type="KEGG" id="plad:PPGU16_01280"/>
<dbReference type="InterPro" id="IPR009056">
    <property type="entry name" value="Cyt_c-like_dom"/>
</dbReference>
<evidence type="ECO:0000256" key="2">
    <source>
        <dbReference type="ARBA" id="ARBA00022617"/>
    </source>
</evidence>
<evidence type="ECO:0000256" key="6">
    <source>
        <dbReference type="PIRSR" id="PIRSR602324-1"/>
    </source>
</evidence>
<keyword evidence="5 6" id="KW-0408">Iron</keyword>
<evidence type="ECO:0000313" key="9">
    <source>
        <dbReference type="EMBL" id="BCF87061.1"/>
    </source>
</evidence>
<dbReference type="GO" id="GO:0005506">
    <property type="term" value="F:iron ion binding"/>
    <property type="evidence" value="ECO:0007669"/>
    <property type="project" value="InterPro"/>
</dbReference>
<sequence>MRVGFFVAGLRVVMGGLVVAAGFGVVSAAHAADAPSRGPAIARANACMGCHAVDRKLVGPSFQQVAEKYRGNAGAAVLLSKKVKEGGSGVWGAIPMPAHPAMNDADIRTVVDWVLAGAPSSK</sequence>
<keyword evidence="7" id="KW-0732">Signal</keyword>
<comment type="PTM">
    <text evidence="6">Binds 1 heme c group covalently per subunit.</text>
</comment>
<proteinExistence type="predicted"/>
<evidence type="ECO:0000256" key="5">
    <source>
        <dbReference type="ARBA" id="ARBA00023004"/>
    </source>
</evidence>
<protein>
    <submittedName>
        <fullName evidence="9">Cytochrome c551</fullName>
    </submittedName>
</protein>
<dbReference type="PROSITE" id="PS51007">
    <property type="entry name" value="CYTC"/>
    <property type="match status" value="1"/>
</dbReference>
<keyword evidence="3 6" id="KW-0479">Metal-binding</keyword>
<evidence type="ECO:0000256" key="4">
    <source>
        <dbReference type="ARBA" id="ARBA00022982"/>
    </source>
</evidence>
<dbReference type="Proteomes" id="UP000510888">
    <property type="component" value="Chromosome 1"/>
</dbReference>
<evidence type="ECO:0000256" key="3">
    <source>
        <dbReference type="ARBA" id="ARBA00022723"/>
    </source>
</evidence>
<dbReference type="GO" id="GO:0009055">
    <property type="term" value="F:electron transfer activity"/>
    <property type="evidence" value="ECO:0007669"/>
    <property type="project" value="InterPro"/>
</dbReference>
<evidence type="ECO:0000256" key="1">
    <source>
        <dbReference type="ARBA" id="ARBA00022448"/>
    </source>
</evidence>
<dbReference type="PRINTS" id="PR00606">
    <property type="entry name" value="CYTCHROMECID"/>
</dbReference>
<feature type="binding site" description="covalent" evidence="6">
    <location>
        <position position="96"/>
    </location>
    <ligand>
        <name>heme c</name>
        <dbReference type="ChEBI" id="CHEBI:61717"/>
    </ligand>
</feature>
<dbReference type="InterPro" id="IPR002324">
    <property type="entry name" value="Cyt_c_ID"/>
</dbReference>
<keyword evidence="2 6" id="KW-0349">Heme</keyword>
<keyword evidence="4" id="KW-0249">Electron transport</keyword>
<evidence type="ECO:0000313" key="10">
    <source>
        <dbReference type="Proteomes" id="UP000510888"/>
    </source>
</evidence>
<dbReference type="EMBL" id="AP023174">
    <property type="protein sequence ID" value="BCF87061.1"/>
    <property type="molecule type" value="Genomic_DNA"/>
</dbReference>
<accession>A0A7I8BFM5</accession>
<keyword evidence="1" id="KW-0813">Transport</keyword>
<dbReference type="Pfam" id="PF00034">
    <property type="entry name" value="Cytochrom_C"/>
    <property type="match status" value="1"/>
</dbReference>
<dbReference type="Gene3D" id="1.10.760.10">
    <property type="entry name" value="Cytochrome c-like domain"/>
    <property type="match status" value="1"/>
</dbReference>
<gene>
    <name evidence="9" type="ORF">PPGU16_01280</name>
</gene>
<dbReference type="AlphaFoldDB" id="A0A7I8BFM5"/>
<reference evidence="9 10" key="1">
    <citation type="journal article" date="2020" name="Genes (Basel)">
        <title>Genomic Comparison of Insect Gut Symbionts from Divergent Burkholderia Subclades.</title>
        <authorList>
            <person name="Takeshita K."/>
            <person name="Kikuchi Y."/>
        </authorList>
    </citation>
    <scope>NUCLEOTIDE SEQUENCE [LARGE SCALE GENOMIC DNA]</scope>
    <source>
        <strain evidence="9 10">PGU16</strain>
    </source>
</reference>
<dbReference type="SUPFAM" id="SSF46626">
    <property type="entry name" value="Cytochrome c"/>
    <property type="match status" value="1"/>
</dbReference>
<keyword evidence="10" id="KW-1185">Reference proteome</keyword>
<feature type="binding site" description="covalent" evidence="6">
    <location>
        <position position="51"/>
    </location>
    <ligand>
        <name>heme c</name>
        <dbReference type="ChEBI" id="CHEBI:61717"/>
    </ligand>
</feature>
<dbReference type="GO" id="GO:0020037">
    <property type="term" value="F:heme binding"/>
    <property type="evidence" value="ECO:0007669"/>
    <property type="project" value="InterPro"/>
</dbReference>
<name>A0A7I8BFM5_9BURK</name>
<dbReference type="RefSeq" id="WP_180721257.1">
    <property type="nucleotide sequence ID" value="NZ_AP023174.1"/>
</dbReference>
<feature type="chain" id="PRO_5029679799" evidence="7">
    <location>
        <begin position="32"/>
        <end position="122"/>
    </location>
</feature>
<feature type="binding site" description="covalent" evidence="6">
    <location>
        <position position="47"/>
    </location>
    <ligand>
        <name>heme c</name>
        <dbReference type="ChEBI" id="CHEBI:61717"/>
    </ligand>
</feature>
<evidence type="ECO:0000256" key="7">
    <source>
        <dbReference type="SAM" id="SignalP"/>
    </source>
</evidence>
<dbReference type="InterPro" id="IPR036909">
    <property type="entry name" value="Cyt_c-like_dom_sf"/>
</dbReference>
<feature type="domain" description="Cytochrome c" evidence="8">
    <location>
        <begin position="33"/>
        <end position="118"/>
    </location>
</feature>
<organism evidence="9 10">
    <name type="scientific">Paraburkholderia largidicola</name>
    <dbReference type="NCBI Taxonomy" id="3014751"/>
    <lineage>
        <taxon>Bacteria</taxon>
        <taxon>Pseudomonadati</taxon>
        <taxon>Pseudomonadota</taxon>
        <taxon>Betaproteobacteria</taxon>
        <taxon>Burkholderiales</taxon>
        <taxon>Burkholderiaceae</taxon>
        <taxon>Paraburkholderia</taxon>
    </lineage>
</organism>
<feature type="signal peptide" evidence="7">
    <location>
        <begin position="1"/>
        <end position="31"/>
    </location>
</feature>